<feature type="transmembrane region" description="Helical" evidence="1">
    <location>
        <begin position="278"/>
        <end position="296"/>
    </location>
</feature>
<keyword evidence="1" id="KW-0472">Membrane</keyword>
<dbReference type="AlphaFoldDB" id="A0A1I6N2I7"/>
<feature type="transmembrane region" description="Helical" evidence="1">
    <location>
        <begin position="21"/>
        <end position="46"/>
    </location>
</feature>
<keyword evidence="4" id="KW-1185">Reference proteome</keyword>
<dbReference type="PANTHER" id="PTHR36435">
    <property type="entry name" value="SLR1288 PROTEIN"/>
    <property type="match status" value="1"/>
</dbReference>
<dbReference type="Proteomes" id="UP000198926">
    <property type="component" value="Unassembled WGS sequence"/>
</dbReference>
<dbReference type="STRING" id="1123755.SAMN05444714_3161"/>
<dbReference type="RefSeq" id="WP_090210504.1">
    <property type="nucleotide sequence ID" value="NZ_FOZM01000004.1"/>
</dbReference>
<protein>
    <recommendedName>
        <fullName evidence="2">CAAX prenyl protease 2/Lysostaphin resistance protein A-like domain-containing protein</fullName>
    </recommendedName>
</protein>
<keyword evidence="1" id="KW-0812">Transmembrane</keyword>
<name>A0A1I6N2I7_9RHOB</name>
<dbReference type="Pfam" id="PF02517">
    <property type="entry name" value="Rce1-like"/>
    <property type="match status" value="1"/>
</dbReference>
<feature type="transmembrane region" description="Helical" evidence="1">
    <location>
        <begin position="177"/>
        <end position="195"/>
    </location>
</feature>
<feature type="transmembrane region" description="Helical" evidence="1">
    <location>
        <begin position="58"/>
        <end position="82"/>
    </location>
</feature>
<accession>A0A1I6N2I7</accession>
<sequence>MKDDYAAHDAFVRPARGATELWRIIVMILAFEAVFMLSPVVFATLLPSERLRDEFYDGITAFGTLTQFLSFGITLAGFLVLLRLLHGRGFASLIGAYAQAKQDLVRVFVGVSFWLILIELLPPRIDPDQIEVFRNFGVWLALIPVTLAVLLVQVGTEELFFRGYLQQQFACLSRSRWAWMVVPSVMFGSLHFWNGEGAAEGIVWAVWATGLGMACADLTARTGNIGAAIGLHMANNAFALLIVHIAGWPTSGVALFLYPYQDPALYSGGVETLLEPWVIFEAIVLALTTYIMWLAARITLRC</sequence>
<keyword evidence="1" id="KW-1133">Transmembrane helix</keyword>
<evidence type="ECO:0000313" key="4">
    <source>
        <dbReference type="Proteomes" id="UP000198926"/>
    </source>
</evidence>
<dbReference type="EMBL" id="FOZM01000004">
    <property type="protein sequence ID" value="SFS22146.1"/>
    <property type="molecule type" value="Genomic_DNA"/>
</dbReference>
<feature type="transmembrane region" description="Helical" evidence="1">
    <location>
        <begin position="136"/>
        <end position="156"/>
    </location>
</feature>
<evidence type="ECO:0000313" key="3">
    <source>
        <dbReference type="EMBL" id="SFS22146.1"/>
    </source>
</evidence>
<evidence type="ECO:0000259" key="2">
    <source>
        <dbReference type="Pfam" id="PF02517"/>
    </source>
</evidence>
<gene>
    <name evidence="3" type="ORF">SAMN05444714_3161</name>
</gene>
<dbReference type="GO" id="GO:0080120">
    <property type="term" value="P:CAAX-box protein maturation"/>
    <property type="evidence" value="ECO:0007669"/>
    <property type="project" value="UniProtKB-ARBA"/>
</dbReference>
<dbReference type="PANTHER" id="PTHR36435:SF1">
    <property type="entry name" value="CAAX AMINO TERMINAL PROTEASE FAMILY PROTEIN"/>
    <property type="match status" value="1"/>
</dbReference>
<feature type="transmembrane region" description="Helical" evidence="1">
    <location>
        <begin position="238"/>
        <end position="258"/>
    </location>
</feature>
<dbReference type="InterPro" id="IPR003675">
    <property type="entry name" value="Rce1/LyrA-like_dom"/>
</dbReference>
<dbReference type="OrthoDB" id="7171777at2"/>
<feature type="transmembrane region" description="Helical" evidence="1">
    <location>
        <begin position="103"/>
        <end position="121"/>
    </location>
</feature>
<reference evidence="3 4" key="1">
    <citation type="submission" date="2016-10" db="EMBL/GenBank/DDBJ databases">
        <authorList>
            <person name="de Groot N.N."/>
        </authorList>
    </citation>
    <scope>NUCLEOTIDE SEQUENCE [LARGE SCALE GENOMIC DNA]</scope>
    <source>
        <strain evidence="3 4">DSM 29433</strain>
    </source>
</reference>
<evidence type="ECO:0000256" key="1">
    <source>
        <dbReference type="SAM" id="Phobius"/>
    </source>
</evidence>
<proteinExistence type="predicted"/>
<feature type="transmembrane region" description="Helical" evidence="1">
    <location>
        <begin position="201"/>
        <end position="218"/>
    </location>
</feature>
<dbReference type="GO" id="GO:0004175">
    <property type="term" value="F:endopeptidase activity"/>
    <property type="evidence" value="ECO:0007669"/>
    <property type="project" value="UniProtKB-ARBA"/>
</dbReference>
<feature type="domain" description="CAAX prenyl protease 2/Lysostaphin resistance protein A-like" evidence="2">
    <location>
        <begin position="141"/>
        <end position="238"/>
    </location>
</feature>
<dbReference type="InterPro" id="IPR052710">
    <property type="entry name" value="CAAX_protease"/>
</dbReference>
<organism evidence="3 4">
    <name type="scientific">Yoonia litorea</name>
    <dbReference type="NCBI Taxonomy" id="1123755"/>
    <lineage>
        <taxon>Bacteria</taxon>
        <taxon>Pseudomonadati</taxon>
        <taxon>Pseudomonadota</taxon>
        <taxon>Alphaproteobacteria</taxon>
        <taxon>Rhodobacterales</taxon>
        <taxon>Paracoccaceae</taxon>
        <taxon>Yoonia</taxon>
    </lineage>
</organism>